<evidence type="ECO:0000313" key="2">
    <source>
        <dbReference type="EMBL" id="SHG02057.1"/>
    </source>
</evidence>
<dbReference type="STRING" id="1122133.SAMN02745157_3377"/>
<proteinExistence type="predicted"/>
<name>A0A1M5GE99_9HYPH</name>
<sequence>MTSWRKWGCFAFVSAELSPNENDDKTGLGLLRRNVAELSSRRIFAAVLQVGYHSYAKANENSDNGSATVPPVVDVHAA</sequence>
<reference evidence="2 3" key="1">
    <citation type="submission" date="2016-11" db="EMBL/GenBank/DDBJ databases">
        <authorList>
            <person name="Jaros S."/>
            <person name="Januszkiewicz K."/>
            <person name="Wedrychowicz H."/>
        </authorList>
    </citation>
    <scope>NUCLEOTIDE SEQUENCE [LARGE SCALE GENOMIC DNA]</scope>
    <source>
        <strain evidence="2 3">DSM 19436</strain>
    </source>
</reference>
<gene>
    <name evidence="2" type="ORF">SAMN02745157_3377</name>
</gene>
<evidence type="ECO:0000313" key="3">
    <source>
        <dbReference type="Proteomes" id="UP000184485"/>
    </source>
</evidence>
<dbReference type="Proteomes" id="UP000184485">
    <property type="component" value="Unassembled WGS sequence"/>
</dbReference>
<accession>A0A1M5GE99</accession>
<evidence type="ECO:0000256" key="1">
    <source>
        <dbReference type="SAM" id="MobiDB-lite"/>
    </source>
</evidence>
<dbReference type="EMBL" id="FQUP01000003">
    <property type="protein sequence ID" value="SHG02057.1"/>
    <property type="molecule type" value="Genomic_DNA"/>
</dbReference>
<organism evidence="2 3">
    <name type="scientific">Kaistia soli DSM 19436</name>
    <dbReference type="NCBI Taxonomy" id="1122133"/>
    <lineage>
        <taxon>Bacteria</taxon>
        <taxon>Pseudomonadati</taxon>
        <taxon>Pseudomonadota</taxon>
        <taxon>Alphaproteobacteria</taxon>
        <taxon>Hyphomicrobiales</taxon>
        <taxon>Kaistiaceae</taxon>
        <taxon>Kaistia</taxon>
    </lineage>
</organism>
<feature type="region of interest" description="Disordered" evidence="1">
    <location>
        <begin position="59"/>
        <end position="78"/>
    </location>
</feature>
<keyword evidence="3" id="KW-1185">Reference proteome</keyword>
<protein>
    <submittedName>
        <fullName evidence="2">Uncharacterized protein</fullName>
    </submittedName>
</protein>
<dbReference type="AlphaFoldDB" id="A0A1M5GE99"/>